<name>A0A2S6C2F0_9PEZI</name>
<comment type="caution">
    <text evidence="5">The sequence shown here is derived from an EMBL/GenBank/DDBJ whole genome shotgun (WGS) entry which is preliminary data.</text>
</comment>
<comment type="similarity">
    <text evidence="1">Belongs to the NmrA-type oxidoreductase family.</text>
</comment>
<dbReference type="EMBL" id="PNEN01000574">
    <property type="protein sequence ID" value="PPJ53890.1"/>
    <property type="molecule type" value="Genomic_DNA"/>
</dbReference>
<protein>
    <recommendedName>
        <fullName evidence="4">NmrA-like domain-containing protein</fullName>
    </recommendedName>
</protein>
<organism evidence="5 6">
    <name type="scientific">Cercospora berteroae</name>
    <dbReference type="NCBI Taxonomy" id="357750"/>
    <lineage>
        <taxon>Eukaryota</taxon>
        <taxon>Fungi</taxon>
        <taxon>Dikarya</taxon>
        <taxon>Ascomycota</taxon>
        <taxon>Pezizomycotina</taxon>
        <taxon>Dothideomycetes</taxon>
        <taxon>Dothideomycetidae</taxon>
        <taxon>Mycosphaerellales</taxon>
        <taxon>Mycosphaerellaceae</taxon>
        <taxon>Cercospora</taxon>
    </lineage>
</organism>
<evidence type="ECO:0000256" key="1">
    <source>
        <dbReference type="ARBA" id="ARBA00006328"/>
    </source>
</evidence>
<dbReference type="Pfam" id="PF05368">
    <property type="entry name" value="NmrA"/>
    <property type="match status" value="1"/>
</dbReference>
<feature type="domain" description="NmrA-like" evidence="4">
    <location>
        <begin position="7"/>
        <end position="287"/>
    </location>
</feature>
<accession>A0A2S6C2F0</accession>
<sequence length="320" mass="35051">MASSTDKKLLVIFGATGNQGGSVIDLVLSTPDLSSKYSLRGITRSTSSPKSQSLSARGVEMVSADLNDPSSLQSALQGAYGVYGITDFWSLMSKDKEITQGKNIFSAAQAAQVKHLVFSALPYSEKLTNGQLTHVEHFDSKAIVKEYIESNKESTGMIASYFMPAMFLQEAQRQIRPNPQNNNKPTIALPFPDENIAWPMIDVNADTGKYVMGLFEGGQSADGVSVNGVSTWTTPKQFVAAVSKSAGKEVDFVPLPMEVFEGFLPDAMKKELGEMMDLIGRWSYFGKGQEKEQERSDEWLAKGTKKVGLEEWVGKTKFEI</sequence>
<dbReference type="Gene3D" id="3.40.50.720">
    <property type="entry name" value="NAD(P)-binding Rossmann-like Domain"/>
    <property type="match status" value="1"/>
</dbReference>
<proteinExistence type="inferred from homology"/>
<dbReference type="PANTHER" id="PTHR42748">
    <property type="entry name" value="NITROGEN METABOLITE REPRESSION PROTEIN NMRA FAMILY MEMBER"/>
    <property type="match status" value="1"/>
</dbReference>
<dbReference type="GO" id="GO:0005634">
    <property type="term" value="C:nucleus"/>
    <property type="evidence" value="ECO:0007669"/>
    <property type="project" value="TreeGrafter"/>
</dbReference>
<dbReference type="Proteomes" id="UP000237631">
    <property type="component" value="Unassembled WGS sequence"/>
</dbReference>
<gene>
    <name evidence="5" type="ORF">CBER1_04641</name>
</gene>
<dbReference type="PANTHER" id="PTHR42748:SF30">
    <property type="entry name" value="NMRA-LIKE DOMAIN-CONTAINING PROTEIN"/>
    <property type="match status" value="1"/>
</dbReference>
<dbReference type="CDD" id="cd05251">
    <property type="entry name" value="NmrA_like_SDR_a"/>
    <property type="match status" value="1"/>
</dbReference>
<keyword evidence="3" id="KW-0560">Oxidoreductase</keyword>
<evidence type="ECO:0000313" key="6">
    <source>
        <dbReference type="Proteomes" id="UP000237631"/>
    </source>
</evidence>
<dbReference type="GO" id="GO:0016491">
    <property type="term" value="F:oxidoreductase activity"/>
    <property type="evidence" value="ECO:0007669"/>
    <property type="project" value="UniProtKB-KW"/>
</dbReference>
<keyword evidence="6" id="KW-1185">Reference proteome</keyword>
<dbReference type="OrthoDB" id="3358371at2759"/>
<dbReference type="AlphaFoldDB" id="A0A2S6C2F0"/>
<dbReference type="Gene3D" id="3.90.25.10">
    <property type="entry name" value="UDP-galactose 4-epimerase, domain 1"/>
    <property type="match status" value="1"/>
</dbReference>
<keyword evidence="2" id="KW-0521">NADP</keyword>
<evidence type="ECO:0000256" key="2">
    <source>
        <dbReference type="ARBA" id="ARBA00022857"/>
    </source>
</evidence>
<dbReference type="InterPro" id="IPR051164">
    <property type="entry name" value="NmrA-like_oxidored"/>
</dbReference>
<evidence type="ECO:0000256" key="3">
    <source>
        <dbReference type="ARBA" id="ARBA00023002"/>
    </source>
</evidence>
<evidence type="ECO:0000259" key="4">
    <source>
        <dbReference type="Pfam" id="PF05368"/>
    </source>
</evidence>
<dbReference type="InterPro" id="IPR008030">
    <property type="entry name" value="NmrA-like"/>
</dbReference>
<evidence type="ECO:0000313" key="5">
    <source>
        <dbReference type="EMBL" id="PPJ53890.1"/>
    </source>
</evidence>
<dbReference type="SUPFAM" id="SSF51735">
    <property type="entry name" value="NAD(P)-binding Rossmann-fold domains"/>
    <property type="match status" value="1"/>
</dbReference>
<dbReference type="InterPro" id="IPR036291">
    <property type="entry name" value="NAD(P)-bd_dom_sf"/>
</dbReference>
<reference evidence="6" key="1">
    <citation type="journal article" date="2017" name="bioRxiv">
        <title>Conservation of a gene cluster reveals novel cercosporin biosynthetic mechanisms and extends production to the genus Colletotrichum.</title>
        <authorList>
            <person name="de Jonge R."/>
            <person name="Ebert M.K."/>
            <person name="Huitt-Roehl C.R."/>
            <person name="Pal P."/>
            <person name="Suttle J.C."/>
            <person name="Spanner R.E."/>
            <person name="Neubauer J.D."/>
            <person name="Jurick W.M.II."/>
            <person name="Stott K.A."/>
            <person name="Secor G.A."/>
            <person name="Thomma B.P.H.J."/>
            <person name="Van de Peer Y."/>
            <person name="Townsend C.A."/>
            <person name="Bolton M.D."/>
        </authorList>
    </citation>
    <scope>NUCLEOTIDE SEQUENCE [LARGE SCALE GENOMIC DNA]</scope>
    <source>
        <strain evidence="6">CBS538.71</strain>
    </source>
</reference>
<dbReference type="STRING" id="357750.A0A2S6C2F0"/>